<keyword evidence="2" id="KW-1133">Transmembrane helix</keyword>
<dbReference type="Proteomes" id="UP001159428">
    <property type="component" value="Unassembled WGS sequence"/>
</dbReference>
<evidence type="ECO:0000313" key="3">
    <source>
        <dbReference type="EMBL" id="CAH3112961.1"/>
    </source>
</evidence>
<protein>
    <submittedName>
        <fullName evidence="3">Uncharacterized protein</fullName>
    </submittedName>
</protein>
<feature type="transmembrane region" description="Helical" evidence="2">
    <location>
        <begin position="47"/>
        <end position="71"/>
    </location>
</feature>
<gene>
    <name evidence="3" type="ORF">PMEA_00004727</name>
</gene>
<dbReference type="AlphaFoldDB" id="A0AAU9WHS2"/>
<evidence type="ECO:0000256" key="2">
    <source>
        <dbReference type="SAM" id="Phobius"/>
    </source>
</evidence>
<reference evidence="3 4" key="1">
    <citation type="submission" date="2022-05" db="EMBL/GenBank/DDBJ databases">
        <authorList>
            <consortium name="Genoscope - CEA"/>
            <person name="William W."/>
        </authorList>
    </citation>
    <scope>NUCLEOTIDE SEQUENCE [LARGE SCALE GENOMIC DNA]</scope>
</reference>
<comment type="caution">
    <text evidence="3">The sequence shown here is derived from an EMBL/GenBank/DDBJ whole genome shotgun (WGS) entry which is preliminary data.</text>
</comment>
<feature type="region of interest" description="Disordered" evidence="1">
    <location>
        <begin position="1"/>
        <end position="46"/>
    </location>
</feature>
<evidence type="ECO:0000256" key="1">
    <source>
        <dbReference type="SAM" id="MobiDB-lite"/>
    </source>
</evidence>
<organism evidence="3 4">
    <name type="scientific">Pocillopora meandrina</name>
    <dbReference type="NCBI Taxonomy" id="46732"/>
    <lineage>
        <taxon>Eukaryota</taxon>
        <taxon>Metazoa</taxon>
        <taxon>Cnidaria</taxon>
        <taxon>Anthozoa</taxon>
        <taxon>Hexacorallia</taxon>
        <taxon>Scleractinia</taxon>
        <taxon>Astrocoeniina</taxon>
        <taxon>Pocilloporidae</taxon>
        <taxon>Pocillopora</taxon>
    </lineage>
</organism>
<sequence>MKAAKGPHWKILQDPPRLHAGEKGKHVKTKSEKSHSKTGDETEASSAAVVGGVLAGVLAIPFIVTVIALIWNKCQKRSNLVRPADSEAQLAEVTRTTSLDGDLSDGEINYKTKLVMVKPYQDSEPKTNPFQNDQPSDPTTPNKSTDYPVTGFSHLFNNSADWTFPITNEPCSSTSSNASLNCLSASRAESEKGTLFLFEEHNGTRATCQETRPNVMTDKASSLTIQCQSKDSGTSQASLKEFLNESKILLDERDVRFPKESYNMPMIPWNKVVVNVLENKNIKSSFFFSPNVQLLSYQKHSEEAGFNSVNVTEAESSKEYSDLPVVPREEVVINIEDGYCMISSSTSHQNGSVYHHGYGKGPGKLHMTDLKDTASVKSSGEFPCKTLQSPCKEVKIGLGCPAESHVKSQQSIPVNWCPEKHLYINESAMISLTAEDEV</sequence>
<keyword evidence="4" id="KW-1185">Reference proteome</keyword>
<keyword evidence="2" id="KW-0812">Transmembrane</keyword>
<feature type="region of interest" description="Disordered" evidence="1">
    <location>
        <begin position="121"/>
        <end position="148"/>
    </location>
</feature>
<evidence type="ECO:0000313" key="4">
    <source>
        <dbReference type="Proteomes" id="UP001159428"/>
    </source>
</evidence>
<keyword evidence="2" id="KW-0472">Membrane</keyword>
<feature type="compositionally biased region" description="Polar residues" evidence="1">
    <location>
        <begin position="126"/>
        <end position="147"/>
    </location>
</feature>
<feature type="compositionally biased region" description="Basic and acidic residues" evidence="1">
    <location>
        <begin position="16"/>
        <end position="40"/>
    </location>
</feature>
<dbReference type="EMBL" id="CALNXJ010000013">
    <property type="protein sequence ID" value="CAH3112961.1"/>
    <property type="molecule type" value="Genomic_DNA"/>
</dbReference>
<name>A0AAU9WHS2_9CNID</name>
<feature type="non-terminal residue" evidence="3">
    <location>
        <position position="438"/>
    </location>
</feature>
<accession>A0AAU9WHS2</accession>
<proteinExistence type="predicted"/>